<sequence>MQERVIKCVELINESSLASGFMKGPSSSVPSVPQSPIGVLHPACLSYKADGTTVGSCPSSSHSTPDSKRRKLNRPFSLCLLSFFLDLAKDKLKKSMVADIESGKSVESKVRISSGMLLNKAQAHAKLKARRGARLHFEHSEARRRTQGTEYDDITLTSCTMS</sequence>
<keyword evidence="2" id="KW-1185">Reference proteome</keyword>
<name>A0A7J7GFB6_CAMSI</name>
<organism evidence="1 2">
    <name type="scientific">Camellia sinensis</name>
    <name type="common">Tea plant</name>
    <name type="synonym">Thea sinensis</name>
    <dbReference type="NCBI Taxonomy" id="4442"/>
    <lineage>
        <taxon>Eukaryota</taxon>
        <taxon>Viridiplantae</taxon>
        <taxon>Streptophyta</taxon>
        <taxon>Embryophyta</taxon>
        <taxon>Tracheophyta</taxon>
        <taxon>Spermatophyta</taxon>
        <taxon>Magnoliopsida</taxon>
        <taxon>eudicotyledons</taxon>
        <taxon>Gunneridae</taxon>
        <taxon>Pentapetalae</taxon>
        <taxon>asterids</taxon>
        <taxon>Ericales</taxon>
        <taxon>Theaceae</taxon>
        <taxon>Camellia</taxon>
    </lineage>
</organism>
<accession>A0A7J7GFB6</accession>
<reference evidence="1 2" key="2">
    <citation type="submission" date="2020-07" db="EMBL/GenBank/DDBJ databases">
        <title>Genome assembly of wild tea tree DASZ reveals pedigree and selection history of tea varieties.</title>
        <authorList>
            <person name="Zhang W."/>
        </authorList>
    </citation>
    <scope>NUCLEOTIDE SEQUENCE [LARGE SCALE GENOMIC DNA]</scope>
    <source>
        <strain evidence="2">cv. G240</strain>
        <tissue evidence="1">Leaf</tissue>
    </source>
</reference>
<comment type="caution">
    <text evidence="1">The sequence shown here is derived from an EMBL/GenBank/DDBJ whole genome shotgun (WGS) entry which is preliminary data.</text>
</comment>
<evidence type="ECO:0000313" key="2">
    <source>
        <dbReference type="Proteomes" id="UP000593564"/>
    </source>
</evidence>
<protein>
    <submittedName>
        <fullName evidence="1">Uncharacterized protein</fullName>
    </submittedName>
</protein>
<dbReference type="AlphaFoldDB" id="A0A7J7GFB6"/>
<gene>
    <name evidence="1" type="ORF">HYC85_022900</name>
</gene>
<dbReference type="Proteomes" id="UP000593564">
    <property type="component" value="Unassembled WGS sequence"/>
</dbReference>
<dbReference type="EMBL" id="JACBKZ010000011">
    <property type="protein sequence ID" value="KAF5938641.1"/>
    <property type="molecule type" value="Genomic_DNA"/>
</dbReference>
<evidence type="ECO:0000313" key="1">
    <source>
        <dbReference type="EMBL" id="KAF5938641.1"/>
    </source>
</evidence>
<proteinExistence type="predicted"/>
<reference evidence="2" key="1">
    <citation type="journal article" date="2020" name="Nat. Commun.">
        <title>Genome assembly of wild tea tree DASZ reveals pedigree and selection history of tea varieties.</title>
        <authorList>
            <person name="Zhang W."/>
            <person name="Zhang Y."/>
            <person name="Qiu H."/>
            <person name="Guo Y."/>
            <person name="Wan H."/>
            <person name="Zhang X."/>
            <person name="Scossa F."/>
            <person name="Alseekh S."/>
            <person name="Zhang Q."/>
            <person name="Wang P."/>
            <person name="Xu L."/>
            <person name="Schmidt M.H."/>
            <person name="Jia X."/>
            <person name="Li D."/>
            <person name="Zhu A."/>
            <person name="Guo F."/>
            <person name="Chen W."/>
            <person name="Ni D."/>
            <person name="Usadel B."/>
            <person name="Fernie A.R."/>
            <person name="Wen W."/>
        </authorList>
    </citation>
    <scope>NUCLEOTIDE SEQUENCE [LARGE SCALE GENOMIC DNA]</scope>
    <source>
        <strain evidence="2">cv. G240</strain>
    </source>
</reference>